<proteinExistence type="predicted"/>
<sequence length="102" mass="12387">MLFSNLSRHRYFDYNSEKIFLKRKSLKFLRSTNKCKRMKFRTNRNALLFQRTHRFSSRYLVGRWTIPLSSTLTNDALLLFYNIMVSGFRILWQCQFSNICIS</sequence>
<protein>
    <submittedName>
        <fullName evidence="2">Ovule protein</fullName>
    </submittedName>
</protein>
<name>A0A1I7W7Z4_HETBA</name>
<evidence type="ECO:0000313" key="2">
    <source>
        <dbReference type="WBParaSite" id="Hba_00758"/>
    </source>
</evidence>
<dbReference type="Proteomes" id="UP000095283">
    <property type="component" value="Unplaced"/>
</dbReference>
<keyword evidence="1" id="KW-1185">Reference proteome</keyword>
<organism evidence="1 2">
    <name type="scientific">Heterorhabditis bacteriophora</name>
    <name type="common">Entomopathogenic nematode worm</name>
    <dbReference type="NCBI Taxonomy" id="37862"/>
    <lineage>
        <taxon>Eukaryota</taxon>
        <taxon>Metazoa</taxon>
        <taxon>Ecdysozoa</taxon>
        <taxon>Nematoda</taxon>
        <taxon>Chromadorea</taxon>
        <taxon>Rhabditida</taxon>
        <taxon>Rhabditina</taxon>
        <taxon>Rhabditomorpha</taxon>
        <taxon>Strongyloidea</taxon>
        <taxon>Heterorhabditidae</taxon>
        <taxon>Heterorhabditis</taxon>
    </lineage>
</organism>
<reference evidence="2" key="1">
    <citation type="submission" date="2016-11" db="UniProtKB">
        <authorList>
            <consortium name="WormBaseParasite"/>
        </authorList>
    </citation>
    <scope>IDENTIFICATION</scope>
</reference>
<dbReference type="AlphaFoldDB" id="A0A1I7W7Z4"/>
<evidence type="ECO:0000313" key="1">
    <source>
        <dbReference type="Proteomes" id="UP000095283"/>
    </source>
</evidence>
<dbReference type="WBParaSite" id="Hba_00758">
    <property type="protein sequence ID" value="Hba_00758"/>
    <property type="gene ID" value="Hba_00758"/>
</dbReference>
<accession>A0A1I7W7Z4</accession>